<dbReference type="SUPFAM" id="SSF52266">
    <property type="entry name" value="SGNH hydrolase"/>
    <property type="match status" value="1"/>
</dbReference>
<dbReference type="OrthoDB" id="10071171at2759"/>
<keyword evidence="2" id="KW-0378">Hydrolase</keyword>
<dbReference type="EMBL" id="MCFC01000002">
    <property type="protein sequence ID" value="ORY35078.1"/>
    <property type="molecule type" value="Genomic_DNA"/>
</dbReference>
<dbReference type="Gene3D" id="3.40.50.1110">
    <property type="entry name" value="SGNH hydrolase"/>
    <property type="match status" value="1"/>
</dbReference>
<gene>
    <name evidence="2" type="ORF">BCR39DRAFT_516676</name>
</gene>
<name>A0A1Y2BJY2_9TREE</name>
<protein>
    <submittedName>
        <fullName evidence="2">Extracellular GDSL-like lipase/acylhydrolase</fullName>
    </submittedName>
</protein>
<keyword evidence="3" id="KW-1185">Reference proteome</keyword>
<dbReference type="InterPro" id="IPR036514">
    <property type="entry name" value="SGNH_hydro_sf"/>
</dbReference>
<accession>A0A1Y2BJY2</accession>
<comment type="caution">
    <text evidence="2">The sequence shown here is derived from an EMBL/GenBank/DDBJ whole genome shotgun (WGS) entry which is preliminary data.</text>
</comment>
<evidence type="ECO:0000313" key="2">
    <source>
        <dbReference type="EMBL" id="ORY35078.1"/>
    </source>
</evidence>
<feature type="domain" description="SGNH hydrolase-type esterase" evidence="1">
    <location>
        <begin position="194"/>
        <end position="387"/>
    </location>
</feature>
<evidence type="ECO:0000313" key="3">
    <source>
        <dbReference type="Proteomes" id="UP000193986"/>
    </source>
</evidence>
<proteinExistence type="predicted"/>
<dbReference type="InterPro" id="IPR013830">
    <property type="entry name" value="SGNH_hydro"/>
</dbReference>
<reference evidence="2 3" key="1">
    <citation type="submission" date="2016-07" db="EMBL/GenBank/DDBJ databases">
        <title>Pervasive Adenine N6-methylation of Active Genes in Fungi.</title>
        <authorList>
            <consortium name="DOE Joint Genome Institute"/>
            <person name="Mondo S.J."/>
            <person name="Dannebaum R.O."/>
            <person name="Kuo R.C."/>
            <person name="Labutti K."/>
            <person name="Haridas S."/>
            <person name="Kuo A."/>
            <person name="Salamov A."/>
            <person name="Ahrendt S.R."/>
            <person name="Lipzen A."/>
            <person name="Sullivan W."/>
            <person name="Andreopoulos W.B."/>
            <person name="Clum A."/>
            <person name="Lindquist E."/>
            <person name="Daum C."/>
            <person name="Ramamoorthy G.K."/>
            <person name="Gryganskyi A."/>
            <person name="Culley D."/>
            <person name="Magnuson J.K."/>
            <person name="James T.Y."/>
            <person name="O'Malley M.A."/>
            <person name="Stajich J.E."/>
            <person name="Spatafora J.W."/>
            <person name="Visel A."/>
            <person name="Grigoriev I.V."/>
        </authorList>
    </citation>
    <scope>NUCLEOTIDE SEQUENCE [LARGE SCALE GENOMIC DNA]</scope>
    <source>
        <strain evidence="2 3">68-887.2</strain>
    </source>
</reference>
<dbReference type="AlphaFoldDB" id="A0A1Y2BJY2"/>
<dbReference type="InParanoid" id="A0A1Y2BJY2"/>
<dbReference type="STRING" id="71784.A0A1Y2BJY2"/>
<evidence type="ECO:0000259" key="1">
    <source>
        <dbReference type="Pfam" id="PF13472"/>
    </source>
</evidence>
<dbReference type="Pfam" id="PF13472">
    <property type="entry name" value="Lipase_GDSL_2"/>
    <property type="match status" value="1"/>
</dbReference>
<dbReference type="InterPro" id="IPR053140">
    <property type="entry name" value="GDSL_Rv0518-like"/>
</dbReference>
<sequence length="407" mass="44264">MHDPASNHHWVSIWSTAAAPVSLLPDPAAQVLNFDSTTIRQTFRVTLGARRIRFILSNEYNGSNLVVSAMTVARSAPTKAGLTAGSPLIHEKTLHPVTLGRQTTQDIPPGSTALTDDISMELEPSTDITVSIYLASGQSGPAVTGHYDGKTDTWLQQGDATRVRELPDPVSVHHSFYVTGIEGWLPSDEAAIACFGDSITDRGDSNLPYNEYNGWIDVLSARLAHGSLPLSVLNLGISGDQVFAGGLARFDRDVLLQSGVKYVFVHMGVNDIGITPATAEAQDALYHRLVYAYRQIITKAHARGLVIIGSTIMPFLAPASWPTPWPFANVVREGTRERINAWITNEGEFDRVVDFSAAVTDPDHPNRIREKFQLCDFLHPSPEGYAAMAAAIKIEVFEPARLEINGG</sequence>
<dbReference type="GO" id="GO:0016787">
    <property type="term" value="F:hydrolase activity"/>
    <property type="evidence" value="ECO:0007669"/>
    <property type="project" value="UniProtKB-KW"/>
</dbReference>
<dbReference type="PANTHER" id="PTHR43784:SF2">
    <property type="entry name" value="GDSL-LIKE LIPASE_ACYLHYDROLASE, PUTATIVE (AFU_ORTHOLOGUE AFUA_2G00820)-RELATED"/>
    <property type="match status" value="1"/>
</dbReference>
<dbReference type="PANTHER" id="PTHR43784">
    <property type="entry name" value="GDSL-LIKE LIPASE/ACYLHYDROLASE, PUTATIVE (AFU_ORTHOLOGUE AFUA_2G00820)-RELATED"/>
    <property type="match status" value="1"/>
</dbReference>
<organism evidence="2 3">
    <name type="scientific">Naematelia encephala</name>
    <dbReference type="NCBI Taxonomy" id="71784"/>
    <lineage>
        <taxon>Eukaryota</taxon>
        <taxon>Fungi</taxon>
        <taxon>Dikarya</taxon>
        <taxon>Basidiomycota</taxon>
        <taxon>Agaricomycotina</taxon>
        <taxon>Tremellomycetes</taxon>
        <taxon>Tremellales</taxon>
        <taxon>Naemateliaceae</taxon>
        <taxon>Naematelia</taxon>
    </lineage>
</organism>
<dbReference type="Proteomes" id="UP000193986">
    <property type="component" value="Unassembled WGS sequence"/>
</dbReference>